<dbReference type="RefSeq" id="WP_045263087.1">
    <property type="nucleotide sequence ID" value="NZ_JYIV01000021.1"/>
</dbReference>
<reference evidence="2 3" key="1">
    <citation type="submission" date="2015-02" db="EMBL/GenBank/DDBJ databases">
        <title>Draft genome sequences of ten Microbacterium spp. with emphasis on heavy metal contaminated environments.</title>
        <authorList>
            <person name="Corretto E."/>
        </authorList>
    </citation>
    <scope>NUCLEOTIDE SEQUENCE [LARGE SCALE GENOMIC DNA]</scope>
    <source>
        <strain evidence="2 3">BEL163</strain>
    </source>
</reference>
<keyword evidence="1" id="KW-0472">Membrane</keyword>
<organism evidence="2 3">
    <name type="scientific">Microbacterium oxydans</name>
    <dbReference type="NCBI Taxonomy" id="82380"/>
    <lineage>
        <taxon>Bacteria</taxon>
        <taxon>Bacillati</taxon>
        <taxon>Actinomycetota</taxon>
        <taxon>Actinomycetes</taxon>
        <taxon>Micrococcales</taxon>
        <taxon>Microbacteriaceae</taxon>
        <taxon>Microbacterium</taxon>
    </lineage>
</organism>
<comment type="caution">
    <text evidence="2">The sequence shown here is derived from an EMBL/GenBank/DDBJ whole genome shotgun (WGS) entry which is preliminary data.</text>
</comment>
<keyword evidence="1" id="KW-0812">Transmembrane</keyword>
<evidence type="ECO:0000313" key="2">
    <source>
        <dbReference type="EMBL" id="KJL23987.1"/>
    </source>
</evidence>
<evidence type="ECO:0000313" key="3">
    <source>
        <dbReference type="Proteomes" id="UP000033725"/>
    </source>
</evidence>
<proteinExistence type="predicted"/>
<dbReference type="Proteomes" id="UP000033725">
    <property type="component" value="Unassembled WGS sequence"/>
</dbReference>
<dbReference type="AlphaFoldDB" id="A0A0F0KSU7"/>
<keyword evidence="1" id="KW-1133">Transmembrane helix</keyword>
<feature type="transmembrane region" description="Helical" evidence="1">
    <location>
        <begin position="63"/>
        <end position="82"/>
    </location>
</feature>
<sequence>MPARSLTVDEGLLRRMARDAAIYSLTRPAAIVMWIALAGALVFSVINLTAPVAPGEEGPFGAGWMPVLIVALAGFAVFMSMSGARTAVRIAMPAGTRVWVSLEDDVLQMGSGRRRSDIAYRTFQRMHVGKDAVLLKVRDTSAATAIPRELFTDDDIAALRSRIS</sequence>
<gene>
    <name evidence="2" type="ORF">RN51_01151</name>
</gene>
<accession>A0A0F0KSU7</accession>
<feature type="transmembrane region" description="Helical" evidence="1">
    <location>
        <begin position="21"/>
        <end position="43"/>
    </location>
</feature>
<name>A0A0F0KSU7_9MICO</name>
<dbReference type="PATRIC" id="fig|82380.10.peg.1155"/>
<dbReference type="EMBL" id="JYIV01000021">
    <property type="protein sequence ID" value="KJL23987.1"/>
    <property type="molecule type" value="Genomic_DNA"/>
</dbReference>
<protein>
    <recommendedName>
        <fullName evidence="4">YcxB-like protein domain-containing protein</fullName>
    </recommendedName>
</protein>
<evidence type="ECO:0008006" key="4">
    <source>
        <dbReference type="Google" id="ProtNLM"/>
    </source>
</evidence>
<dbReference type="OrthoDB" id="5065122at2"/>
<evidence type="ECO:0000256" key="1">
    <source>
        <dbReference type="SAM" id="Phobius"/>
    </source>
</evidence>